<evidence type="ECO:0000256" key="1">
    <source>
        <dbReference type="SAM" id="Coils"/>
    </source>
</evidence>
<feature type="region of interest" description="Disordered" evidence="2">
    <location>
        <begin position="51"/>
        <end position="85"/>
    </location>
</feature>
<proteinExistence type="predicted"/>
<evidence type="ECO:0008006" key="5">
    <source>
        <dbReference type="Google" id="ProtNLM"/>
    </source>
</evidence>
<dbReference type="EMBL" id="KE720896">
    <property type="protein sequence ID" value="ERF74120.1"/>
    <property type="molecule type" value="Genomic_DNA"/>
</dbReference>
<feature type="region of interest" description="Disordered" evidence="2">
    <location>
        <begin position="391"/>
        <end position="464"/>
    </location>
</feature>
<reference evidence="4" key="1">
    <citation type="journal article" date="2014" name="BMC Genomics">
        <title>Genome characteristics reveal the impact of lichenization on lichen-forming fungus Endocarpon pusillum Hedwig (Verrucariales, Ascomycota).</title>
        <authorList>
            <person name="Wang Y.-Y."/>
            <person name="Liu B."/>
            <person name="Zhang X.-Y."/>
            <person name="Zhou Q.-M."/>
            <person name="Zhang T."/>
            <person name="Li H."/>
            <person name="Yu Y.-F."/>
            <person name="Zhang X.-L."/>
            <person name="Hao X.-Y."/>
            <person name="Wang M."/>
            <person name="Wang L."/>
            <person name="Wei J.-C."/>
        </authorList>
    </citation>
    <scope>NUCLEOTIDE SEQUENCE [LARGE SCALE GENOMIC DNA]</scope>
    <source>
        <strain evidence="4">Z07020 / HMAS-L-300199</strain>
    </source>
</reference>
<dbReference type="RefSeq" id="XP_007800252.1">
    <property type="nucleotide sequence ID" value="XM_007802061.1"/>
</dbReference>
<dbReference type="Gene3D" id="3.30.40.10">
    <property type="entry name" value="Zinc/RING finger domain, C3HC4 (zinc finger)"/>
    <property type="match status" value="1"/>
</dbReference>
<feature type="region of interest" description="Disordered" evidence="2">
    <location>
        <begin position="1"/>
        <end position="25"/>
    </location>
</feature>
<accession>U1HU24</accession>
<feature type="region of interest" description="Disordered" evidence="2">
    <location>
        <begin position="120"/>
        <end position="152"/>
    </location>
</feature>
<evidence type="ECO:0000313" key="3">
    <source>
        <dbReference type="EMBL" id="ERF74120.1"/>
    </source>
</evidence>
<feature type="compositionally biased region" description="Polar residues" evidence="2">
    <location>
        <begin position="135"/>
        <end position="144"/>
    </location>
</feature>
<feature type="compositionally biased region" description="Low complexity" evidence="2">
    <location>
        <begin position="438"/>
        <end position="464"/>
    </location>
</feature>
<feature type="compositionally biased region" description="Low complexity" evidence="2">
    <location>
        <begin position="393"/>
        <end position="412"/>
    </location>
</feature>
<evidence type="ECO:0000256" key="2">
    <source>
        <dbReference type="SAM" id="MobiDB-lite"/>
    </source>
</evidence>
<dbReference type="InterPro" id="IPR013083">
    <property type="entry name" value="Znf_RING/FYVE/PHD"/>
</dbReference>
<protein>
    <recommendedName>
        <fullName evidence="5">PHD-type domain-containing protein</fullName>
    </recommendedName>
</protein>
<dbReference type="Proteomes" id="UP000019373">
    <property type="component" value="Unassembled WGS sequence"/>
</dbReference>
<gene>
    <name evidence="3" type="ORF">EPUS_06389</name>
</gene>
<feature type="compositionally biased region" description="Polar residues" evidence="2">
    <location>
        <begin position="57"/>
        <end position="82"/>
    </location>
</feature>
<dbReference type="HOGENOM" id="CLU_408833_0_0_1"/>
<organism evidence="3 4">
    <name type="scientific">Endocarpon pusillum (strain Z07020 / HMAS-L-300199)</name>
    <name type="common">Lichen-forming fungus</name>
    <dbReference type="NCBI Taxonomy" id="1263415"/>
    <lineage>
        <taxon>Eukaryota</taxon>
        <taxon>Fungi</taxon>
        <taxon>Dikarya</taxon>
        <taxon>Ascomycota</taxon>
        <taxon>Pezizomycotina</taxon>
        <taxon>Eurotiomycetes</taxon>
        <taxon>Chaetothyriomycetidae</taxon>
        <taxon>Verrucariales</taxon>
        <taxon>Verrucariaceae</taxon>
        <taxon>Endocarpon</taxon>
    </lineage>
</organism>
<dbReference type="AlphaFoldDB" id="U1HU24"/>
<keyword evidence="4" id="KW-1185">Reference proteome</keyword>
<sequence length="672" mass="74249">MGITRGTLEGAARPHFNPNTLSHRELLKPGPKVQKLRIRFSPYQELARVSLKRKRTANSSPAYPSLYSTQEGDQLSAQTEETQPTKKLKVIQHHFSKGEPVEEQFNTFQENFVNEETIAVDDGMPNGKDKGGLRANSTHQTYQARSGRRKPARRLYREKECTYPYESNGGEQLSGRVLRPRTKPKYYPDDEASDCTSDEHTAATVNTVDNQASNESEGVYSHQLYTGLACEYSGCHAKADSLNVASVSVPGDSENKNVGVDTVCRNWSLGCDYPTGFEITNSDQQASMNHQVTVDQARAAFEWQQTPLMNIREMITGICQDIDNLAEGPEIAGCEVVNDTGPAIHRGGQGEAFAEICAAPTSTSPRVSHIANGQVWESQATRKERARQELEAARPSACPTTTAATTGTSSNAIDPSLSAYNNDNNNNSFHLDGAASSTPNFTPTANTFPVPIGPNATTATNPTPNRFQNQDTHCLICLLPVTPSDILVSDLRCVACPRTFHQSCLTYIPPRINQNWRCSLCYREAWHGYGHLARELETRDPGLVERYRRRLLLANTYGGAVSMNAGLGQGGGRDEENVRFWFDVDMDGGAESDQAVLVRMGLVDMRMLRVLSDGDTSARVRSLEETERWGIALGMALQEEEGKVQELRGELERLRNVVEQKDREIEELEGGL</sequence>
<dbReference type="InterPro" id="IPR011011">
    <property type="entry name" value="Znf_FYVE_PHD"/>
</dbReference>
<name>U1HU24_ENDPU</name>
<dbReference type="OrthoDB" id="10306782at2759"/>
<dbReference type="GeneID" id="19241331"/>
<feature type="coiled-coil region" evidence="1">
    <location>
        <begin position="637"/>
        <end position="671"/>
    </location>
</feature>
<evidence type="ECO:0000313" key="4">
    <source>
        <dbReference type="Proteomes" id="UP000019373"/>
    </source>
</evidence>
<dbReference type="CDD" id="cd15489">
    <property type="entry name" value="PHD_SF"/>
    <property type="match status" value="1"/>
</dbReference>
<dbReference type="SUPFAM" id="SSF57903">
    <property type="entry name" value="FYVE/PHD zinc finger"/>
    <property type="match status" value="1"/>
</dbReference>
<keyword evidence="1" id="KW-0175">Coiled coil</keyword>